<sequence length="213" mass="22846">MFDPALVIAWTATALERSRSPVPEPAAPLLQALIERIRQQLGTDALRDLAADPGDPEIRAHLQARLERAAYYDPAFTRDLTHLQQDIDQQKLVNRYTPSTPAPMPGGFPDPDPGRWEVPALGSGPATPPASADRPLSAALPSHGMRIPRYSRNLIVLGTLISVLCLVNLVALMNIEGSWDSPLPGALPTLAALVTGLLLLAAGVATARPARRR</sequence>
<evidence type="ECO:0000256" key="2">
    <source>
        <dbReference type="SAM" id="Phobius"/>
    </source>
</evidence>
<dbReference type="Proteomes" id="UP000612282">
    <property type="component" value="Unassembled WGS sequence"/>
</dbReference>
<organism evidence="3 4">
    <name type="scientific">Actinoplanes couchii</name>
    <dbReference type="NCBI Taxonomy" id="403638"/>
    <lineage>
        <taxon>Bacteria</taxon>
        <taxon>Bacillati</taxon>
        <taxon>Actinomycetota</taxon>
        <taxon>Actinomycetes</taxon>
        <taxon>Micromonosporales</taxon>
        <taxon>Micromonosporaceae</taxon>
        <taxon>Actinoplanes</taxon>
    </lineage>
</organism>
<proteinExistence type="predicted"/>
<accession>A0ABQ3XQQ5</accession>
<feature type="compositionally biased region" description="Pro residues" evidence="1">
    <location>
        <begin position="100"/>
        <end position="111"/>
    </location>
</feature>
<feature type="region of interest" description="Disordered" evidence="1">
    <location>
        <begin position="96"/>
        <end position="134"/>
    </location>
</feature>
<evidence type="ECO:0000256" key="1">
    <source>
        <dbReference type="SAM" id="MobiDB-lite"/>
    </source>
</evidence>
<feature type="transmembrane region" description="Helical" evidence="2">
    <location>
        <begin position="187"/>
        <end position="207"/>
    </location>
</feature>
<protein>
    <submittedName>
        <fullName evidence="3">Uncharacterized protein</fullName>
    </submittedName>
</protein>
<gene>
    <name evidence="3" type="ORF">Aco03nite_091390</name>
</gene>
<feature type="transmembrane region" description="Helical" evidence="2">
    <location>
        <begin position="154"/>
        <end position="175"/>
    </location>
</feature>
<comment type="caution">
    <text evidence="3">The sequence shown here is derived from an EMBL/GenBank/DDBJ whole genome shotgun (WGS) entry which is preliminary data.</text>
</comment>
<dbReference type="EMBL" id="BOMG01000114">
    <property type="protein sequence ID" value="GID60735.1"/>
    <property type="molecule type" value="Genomic_DNA"/>
</dbReference>
<keyword evidence="2" id="KW-0472">Membrane</keyword>
<keyword evidence="2" id="KW-1133">Transmembrane helix</keyword>
<reference evidence="3 4" key="1">
    <citation type="submission" date="2021-01" db="EMBL/GenBank/DDBJ databases">
        <title>Whole genome shotgun sequence of Actinoplanes couchii NBRC 106145.</title>
        <authorList>
            <person name="Komaki H."/>
            <person name="Tamura T."/>
        </authorList>
    </citation>
    <scope>NUCLEOTIDE SEQUENCE [LARGE SCALE GENOMIC DNA]</scope>
    <source>
        <strain evidence="3 4">NBRC 106145</strain>
    </source>
</reference>
<keyword evidence="4" id="KW-1185">Reference proteome</keyword>
<keyword evidence="2" id="KW-0812">Transmembrane</keyword>
<dbReference type="RefSeq" id="WP_203808036.1">
    <property type="nucleotide sequence ID" value="NZ_BAAAQE010000111.1"/>
</dbReference>
<evidence type="ECO:0000313" key="4">
    <source>
        <dbReference type="Proteomes" id="UP000612282"/>
    </source>
</evidence>
<evidence type="ECO:0000313" key="3">
    <source>
        <dbReference type="EMBL" id="GID60735.1"/>
    </source>
</evidence>
<name>A0ABQ3XQQ5_9ACTN</name>